<dbReference type="EMBL" id="LGAV01000002">
    <property type="protein sequence ID" value="KOS15740.1"/>
    <property type="molecule type" value="Genomic_DNA"/>
</dbReference>
<comment type="caution">
    <text evidence="2">The sequence shown here is derived from an EMBL/GenBank/DDBJ whole genome shotgun (WGS) entry which is preliminary data.</text>
</comment>
<dbReference type="RefSeq" id="XP_017993372.1">
    <property type="nucleotide sequence ID" value="XM_018136671.1"/>
</dbReference>
<dbReference type="PANTHER" id="PTHR28159">
    <property type="entry name" value="TRAFFICKING PROTEIN PARTICLE COMPLEX II-SPECIFIC SUBUNIT 65"/>
    <property type="match status" value="1"/>
</dbReference>
<dbReference type="GO" id="GO:0005802">
    <property type="term" value="C:trans-Golgi network"/>
    <property type="evidence" value="ECO:0007669"/>
    <property type="project" value="TreeGrafter"/>
</dbReference>
<dbReference type="InterPro" id="IPR024662">
    <property type="entry name" value="Trs65"/>
</dbReference>
<dbReference type="Proteomes" id="UP000037751">
    <property type="component" value="Unassembled WGS sequence"/>
</dbReference>
<dbReference type="GO" id="GO:1990071">
    <property type="term" value="C:TRAPPII protein complex"/>
    <property type="evidence" value="ECO:0007669"/>
    <property type="project" value="InterPro"/>
</dbReference>
<protein>
    <submittedName>
        <fullName evidence="2">Uncharacterized protein</fullName>
    </submittedName>
</protein>
<evidence type="ECO:0000313" key="2">
    <source>
        <dbReference type="EMBL" id="KOS15740.1"/>
    </source>
</evidence>
<feature type="region of interest" description="Disordered" evidence="1">
    <location>
        <begin position="589"/>
        <end position="659"/>
    </location>
</feature>
<feature type="compositionally biased region" description="Polar residues" evidence="1">
    <location>
        <begin position="630"/>
        <end position="641"/>
    </location>
</feature>
<dbReference type="OrthoDB" id="3351580at2759"/>
<dbReference type="GeneID" id="28728546"/>
<dbReference type="GO" id="GO:0006891">
    <property type="term" value="P:intra-Golgi vesicle-mediated transport"/>
    <property type="evidence" value="ECO:0007669"/>
    <property type="project" value="InterPro"/>
</dbReference>
<dbReference type="STRING" id="77020.A0A0M8MXI4"/>
<evidence type="ECO:0000313" key="3">
    <source>
        <dbReference type="Proteomes" id="UP000037751"/>
    </source>
</evidence>
<sequence length="803" mass="87900">MCCIVERFLKDREVSWTAKVDTAMISPTLAFDEAREVCADVCALFSGASVDIQMPSTTWADQGNEARIHYDEYVRVYVMLRLPPLPSRLPPSDDDVSRDVWDKKTRSSVPSMLTSLLESLHLSLEGTLNKEQPIVLFRHQWQGMSAQSSFVLEPSNLGWTDDVSDANKPTPLQDERHTPGIVYDSQQKSWAVCWTSDIRVSFGEAKLPTETLCLRAEWDVRLDLARWVSEARVPPPQTPFHYTSNELHPFTHAQDPYMIDVDLLSEWADGVKLPDETPEQRHRHISKQLTMLPASMLARHAVGTPLIAPWSEALALSDRLRQAKEMESVALAQDEDIALSTLSASSPAAMSSTTKDALTIASTLDIPALASAGHIVLRRNAEMLTRVSSTIHVRMRTLHRTIPLGDDGRERGVLVAVELDNTSKESTYCVHALTIDIGESVHAAESMSFVPLYSSVVRPIVQLLPGSPSSFPMELGPHAQYNLLYTVQLACVCKDPAEITKALSTWHPRRMTRVTLHGTPERQTSAPSSTCISQWNGAIDLSLAQLDGQREAFAANVVYRAIGASPQPSRKEAREGASIGRLSKTASALAASLQGPAPPPKPSMPLSQAGPSQAPLFKGQDVVPVPRTPSPTYASPLQDAQQRAAAMHSSSSSTSTEGSMALARRAVGWDAAPSQGMVFDPMHVQTFASAVLATIHVDTSASDRGCALIHVHMSFFNVSSKDMDVEVTWLDTHTRPGTLVPETHRLRLGLINPAMSRSAEFRLHAMEPGYHTLGHVSVMDQVTGGRCLLQHVGSRYIDQGLLA</sequence>
<keyword evidence="3" id="KW-1185">Reference proteome</keyword>
<accession>A0A0M8MXI4</accession>
<dbReference type="AlphaFoldDB" id="A0A0M8MXI4"/>
<evidence type="ECO:0000256" key="1">
    <source>
        <dbReference type="SAM" id="MobiDB-lite"/>
    </source>
</evidence>
<organism evidence="2 3">
    <name type="scientific">Malassezia pachydermatis</name>
    <dbReference type="NCBI Taxonomy" id="77020"/>
    <lineage>
        <taxon>Eukaryota</taxon>
        <taxon>Fungi</taxon>
        <taxon>Dikarya</taxon>
        <taxon>Basidiomycota</taxon>
        <taxon>Ustilaginomycotina</taxon>
        <taxon>Malasseziomycetes</taxon>
        <taxon>Malasseziales</taxon>
        <taxon>Malasseziaceae</taxon>
        <taxon>Malassezia</taxon>
    </lineage>
</organism>
<gene>
    <name evidence="2" type="ORF">Malapachy_2179</name>
</gene>
<name>A0A0M8MXI4_9BASI</name>
<reference evidence="2 3" key="1">
    <citation type="submission" date="2015-07" db="EMBL/GenBank/DDBJ databases">
        <title>Draft Genome Sequence of Malassezia furfur CBS1878 and Malassezia pachydermatis CBS1879.</title>
        <authorList>
            <person name="Triana S."/>
            <person name="Ohm R."/>
            <person name="Gonzalez A."/>
            <person name="DeCock H."/>
            <person name="Restrepo S."/>
            <person name="Celis A."/>
        </authorList>
    </citation>
    <scope>NUCLEOTIDE SEQUENCE [LARGE SCALE GENOMIC DNA]</scope>
    <source>
        <strain evidence="2 3">CBS 1879</strain>
    </source>
</reference>
<proteinExistence type="predicted"/>
<dbReference type="VEuPathDB" id="FungiDB:Malapachy_2179"/>
<dbReference type="PANTHER" id="PTHR28159:SF1">
    <property type="entry name" value="TRAFFICKING PROTEIN PARTICLE COMPLEX II-SPECIFIC SUBUNIT 65"/>
    <property type="match status" value="1"/>
</dbReference>